<keyword evidence="1" id="KW-0378">Hydrolase</keyword>
<dbReference type="PRINTS" id="PR00412">
    <property type="entry name" value="EPOXHYDRLASE"/>
</dbReference>
<dbReference type="InterPro" id="IPR029058">
    <property type="entry name" value="AB_hydrolase_fold"/>
</dbReference>
<dbReference type="AlphaFoldDB" id="A0A6A6B175"/>
<dbReference type="RefSeq" id="XP_033393311.1">
    <property type="nucleotide sequence ID" value="XM_033541172.1"/>
</dbReference>
<organism evidence="4 5">
    <name type="scientific">Aplosporella prunicola CBS 121167</name>
    <dbReference type="NCBI Taxonomy" id="1176127"/>
    <lineage>
        <taxon>Eukaryota</taxon>
        <taxon>Fungi</taxon>
        <taxon>Dikarya</taxon>
        <taxon>Ascomycota</taxon>
        <taxon>Pezizomycotina</taxon>
        <taxon>Dothideomycetes</taxon>
        <taxon>Dothideomycetes incertae sedis</taxon>
        <taxon>Botryosphaeriales</taxon>
        <taxon>Aplosporellaceae</taxon>
        <taxon>Aplosporella</taxon>
    </lineage>
</organism>
<dbReference type="EMBL" id="ML995501">
    <property type="protein sequence ID" value="KAF2137596.1"/>
    <property type="molecule type" value="Genomic_DNA"/>
</dbReference>
<dbReference type="GO" id="GO:0016787">
    <property type="term" value="F:hydrolase activity"/>
    <property type="evidence" value="ECO:0007669"/>
    <property type="project" value="UniProtKB-KW"/>
</dbReference>
<name>A0A6A6B175_9PEZI</name>
<evidence type="ECO:0000259" key="3">
    <source>
        <dbReference type="Pfam" id="PF00561"/>
    </source>
</evidence>
<dbReference type="Proteomes" id="UP000799438">
    <property type="component" value="Unassembled WGS sequence"/>
</dbReference>
<reference evidence="4" key="1">
    <citation type="journal article" date="2020" name="Stud. Mycol.">
        <title>101 Dothideomycetes genomes: a test case for predicting lifestyles and emergence of pathogens.</title>
        <authorList>
            <person name="Haridas S."/>
            <person name="Albert R."/>
            <person name="Binder M."/>
            <person name="Bloem J."/>
            <person name="Labutti K."/>
            <person name="Salamov A."/>
            <person name="Andreopoulos B."/>
            <person name="Baker S."/>
            <person name="Barry K."/>
            <person name="Bills G."/>
            <person name="Bluhm B."/>
            <person name="Cannon C."/>
            <person name="Castanera R."/>
            <person name="Culley D."/>
            <person name="Daum C."/>
            <person name="Ezra D."/>
            <person name="Gonzalez J."/>
            <person name="Henrissat B."/>
            <person name="Kuo A."/>
            <person name="Liang C."/>
            <person name="Lipzen A."/>
            <person name="Lutzoni F."/>
            <person name="Magnuson J."/>
            <person name="Mondo S."/>
            <person name="Nolan M."/>
            <person name="Ohm R."/>
            <person name="Pangilinan J."/>
            <person name="Park H.-J."/>
            <person name="Ramirez L."/>
            <person name="Alfaro M."/>
            <person name="Sun H."/>
            <person name="Tritt A."/>
            <person name="Yoshinaga Y."/>
            <person name="Zwiers L.-H."/>
            <person name="Turgeon B."/>
            <person name="Goodwin S."/>
            <person name="Spatafora J."/>
            <person name="Crous P."/>
            <person name="Grigoriev I."/>
        </authorList>
    </citation>
    <scope>NUCLEOTIDE SEQUENCE</scope>
    <source>
        <strain evidence="4">CBS 121167</strain>
    </source>
</reference>
<dbReference type="SUPFAM" id="SSF53474">
    <property type="entry name" value="alpha/beta-Hydrolases"/>
    <property type="match status" value="1"/>
</dbReference>
<evidence type="ECO:0000256" key="2">
    <source>
        <dbReference type="ARBA" id="ARBA00038334"/>
    </source>
</evidence>
<keyword evidence="5" id="KW-1185">Reference proteome</keyword>
<feature type="domain" description="AB hydrolase-1" evidence="3">
    <location>
        <begin position="40"/>
        <end position="174"/>
    </location>
</feature>
<dbReference type="InterPro" id="IPR000073">
    <property type="entry name" value="AB_hydrolase_1"/>
</dbReference>
<gene>
    <name evidence="4" type="ORF">K452DRAFT_291414</name>
</gene>
<evidence type="ECO:0000313" key="5">
    <source>
        <dbReference type="Proteomes" id="UP000799438"/>
    </source>
</evidence>
<dbReference type="OrthoDB" id="408373at2759"/>
<protein>
    <recommendedName>
        <fullName evidence="3">AB hydrolase-1 domain-containing protein</fullName>
    </recommendedName>
</protein>
<sequence>MAEPKAAPLFPASFVPFAVETAEGVTIRGLHNPSTSSSKPPLLLLHGFPQTHAIWHLVAPALAQQYTLVLADLRGYGASSKPPPSATHAAYAKSALAADCAAVMTALGHSRFSVLAHDRGARVAHKLCVDFADRVEKAILLDIVPTKACYAATDKDFARWYWHWFFLIQPAPLPETLINGMGGGKFVRMMLTGREPGTGFFAEHALSAYEEAGELEGAVHAWCEDYRAAAGVDCDEQEADEREGRKIKAPLLVLWGKKGVVEACFDAIKEWEKVSVGGVKGRALECGHYVPEAQPEELVKEVLAFLAE</sequence>
<comment type="similarity">
    <text evidence="2">Belongs to the AB hydrolase superfamily. Epoxide hydrolase family.</text>
</comment>
<evidence type="ECO:0000313" key="4">
    <source>
        <dbReference type="EMBL" id="KAF2137596.1"/>
    </source>
</evidence>
<accession>A0A6A6B175</accession>
<evidence type="ECO:0000256" key="1">
    <source>
        <dbReference type="ARBA" id="ARBA00022801"/>
    </source>
</evidence>
<proteinExistence type="inferred from homology"/>
<dbReference type="Pfam" id="PF00561">
    <property type="entry name" value="Abhydrolase_1"/>
    <property type="match status" value="1"/>
</dbReference>
<dbReference type="InterPro" id="IPR000639">
    <property type="entry name" value="Epox_hydrolase-like"/>
</dbReference>
<dbReference type="Gene3D" id="3.40.50.1820">
    <property type="entry name" value="alpha/beta hydrolase"/>
    <property type="match status" value="1"/>
</dbReference>
<dbReference type="PANTHER" id="PTHR43329">
    <property type="entry name" value="EPOXIDE HYDROLASE"/>
    <property type="match status" value="1"/>
</dbReference>
<dbReference type="GeneID" id="54298668"/>